<dbReference type="Pfam" id="PF17919">
    <property type="entry name" value="RT_RNaseH_2"/>
    <property type="match status" value="1"/>
</dbReference>
<proteinExistence type="predicted"/>
<evidence type="ECO:0000313" key="3">
    <source>
        <dbReference type="EMBL" id="KAI9186445.1"/>
    </source>
</evidence>
<dbReference type="InterPro" id="IPR041577">
    <property type="entry name" value="RT_RNaseH_2"/>
</dbReference>
<accession>A0AAD5J578</accession>
<dbReference type="Gene3D" id="3.30.70.270">
    <property type="match status" value="2"/>
</dbReference>
<dbReference type="SUPFAM" id="SSF56672">
    <property type="entry name" value="DNA/RNA polymerases"/>
    <property type="match status" value="1"/>
</dbReference>
<dbReference type="Proteomes" id="UP001064489">
    <property type="component" value="Chromosome 3"/>
</dbReference>
<organism evidence="3 4">
    <name type="scientific">Acer negundo</name>
    <name type="common">Box elder</name>
    <dbReference type="NCBI Taxonomy" id="4023"/>
    <lineage>
        <taxon>Eukaryota</taxon>
        <taxon>Viridiplantae</taxon>
        <taxon>Streptophyta</taxon>
        <taxon>Embryophyta</taxon>
        <taxon>Tracheophyta</taxon>
        <taxon>Spermatophyta</taxon>
        <taxon>Magnoliopsida</taxon>
        <taxon>eudicotyledons</taxon>
        <taxon>Gunneridae</taxon>
        <taxon>Pentapetalae</taxon>
        <taxon>rosids</taxon>
        <taxon>malvids</taxon>
        <taxon>Sapindales</taxon>
        <taxon>Sapindaceae</taxon>
        <taxon>Hippocastanoideae</taxon>
        <taxon>Acereae</taxon>
        <taxon>Acer</taxon>
    </lineage>
</organism>
<dbReference type="PANTHER" id="PTHR24559:SF444">
    <property type="entry name" value="REVERSE TRANSCRIPTASE DOMAIN-CONTAINING PROTEIN"/>
    <property type="match status" value="1"/>
</dbReference>
<evidence type="ECO:0000259" key="2">
    <source>
        <dbReference type="Pfam" id="PF17919"/>
    </source>
</evidence>
<evidence type="ECO:0000313" key="4">
    <source>
        <dbReference type="Proteomes" id="UP001064489"/>
    </source>
</evidence>
<comment type="caution">
    <text evidence="3">The sequence shown here is derived from an EMBL/GenBank/DDBJ whole genome shotgun (WGS) entry which is preliminary data.</text>
</comment>
<sequence length="396" mass="45355">MYVDYTDLNRAYPKDSFPLPKIDQLIDSTAGNKLLSFMDAFSGYNQIMMHPSDQDKTSFITRQGLYCYKVMPFELKNASSTYQRMVNKLFKKQIGRSIEVYIDDMITKSLEAGKHPEDLRQTFQVFRKNQMRLNPAKYAFGVAARKFLGFMVHKRGIEANPKKIKAILDLKSPTTLKQAQGLTGRITTLNRFISRSTDKCLLFFKIIKQGKKVKWDEQSELAFHALKEYLANPHLLVKPLTGEELQLYIVVLEGNASRALVKEYSDGIQRPVYYVSRAFTKSENNYTLLEKLAYALRPDVLGRLVLWALELSQFDIKYKPRSTIKAQALADFVMEFGINPDPITKPDPSPNQTDLNWPEDNKTWILYTDEASSQIWIPTMSFGSSQPSPAILATPK</sequence>
<dbReference type="Gene3D" id="3.10.10.10">
    <property type="entry name" value="HIV Type 1 Reverse Transcriptase, subunit A, domain 1"/>
    <property type="match status" value="1"/>
</dbReference>
<keyword evidence="4" id="KW-1185">Reference proteome</keyword>
<dbReference type="PANTHER" id="PTHR24559">
    <property type="entry name" value="TRANSPOSON TY3-I GAG-POL POLYPROTEIN"/>
    <property type="match status" value="1"/>
</dbReference>
<dbReference type="EMBL" id="JAJSOW010000100">
    <property type="protein sequence ID" value="KAI9186445.1"/>
    <property type="molecule type" value="Genomic_DNA"/>
</dbReference>
<evidence type="ECO:0008006" key="5">
    <source>
        <dbReference type="Google" id="ProtNLM"/>
    </source>
</evidence>
<feature type="domain" description="Reverse transcriptase/retrotransposon-derived protein RNase H-like" evidence="2">
    <location>
        <begin position="215"/>
        <end position="296"/>
    </location>
</feature>
<protein>
    <recommendedName>
        <fullName evidence="5">Reverse transcriptase domain-containing protein</fullName>
    </recommendedName>
</protein>
<dbReference type="InterPro" id="IPR043128">
    <property type="entry name" value="Rev_trsase/Diguanyl_cyclase"/>
</dbReference>
<gene>
    <name evidence="3" type="ORF">LWI28_017321</name>
</gene>
<dbReference type="CDD" id="cd01647">
    <property type="entry name" value="RT_LTR"/>
    <property type="match status" value="1"/>
</dbReference>
<dbReference type="InterPro" id="IPR000477">
    <property type="entry name" value="RT_dom"/>
</dbReference>
<dbReference type="InterPro" id="IPR043502">
    <property type="entry name" value="DNA/RNA_pol_sf"/>
</dbReference>
<reference evidence="3" key="2">
    <citation type="submission" date="2023-02" db="EMBL/GenBank/DDBJ databases">
        <authorList>
            <person name="Swenson N.G."/>
            <person name="Wegrzyn J.L."/>
            <person name="Mcevoy S.L."/>
        </authorList>
    </citation>
    <scope>NUCLEOTIDE SEQUENCE</scope>
    <source>
        <strain evidence="3">91603</strain>
        <tissue evidence="3">Leaf</tissue>
    </source>
</reference>
<dbReference type="Pfam" id="PF00078">
    <property type="entry name" value="RVT_1"/>
    <property type="match status" value="1"/>
</dbReference>
<name>A0AAD5J578_ACENE</name>
<reference evidence="3" key="1">
    <citation type="journal article" date="2022" name="Plant J.">
        <title>Strategies of tolerance reflected in two North American maple genomes.</title>
        <authorList>
            <person name="McEvoy S.L."/>
            <person name="Sezen U.U."/>
            <person name="Trouern-Trend A."/>
            <person name="McMahon S.M."/>
            <person name="Schaberg P.G."/>
            <person name="Yang J."/>
            <person name="Wegrzyn J.L."/>
            <person name="Swenson N.G."/>
        </authorList>
    </citation>
    <scope>NUCLEOTIDE SEQUENCE</scope>
    <source>
        <strain evidence="3">91603</strain>
    </source>
</reference>
<feature type="domain" description="Reverse transcriptase" evidence="1">
    <location>
        <begin position="3"/>
        <end position="151"/>
    </location>
</feature>
<dbReference type="AlphaFoldDB" id="A0AAD5J578"/>
<dbReference type="InterPro" id="IPR053134">
    <property type="entry name" value="RNA-dir_DNA_polymerase"/>
</dbReference>
<evidence type="ECO:0000259" key="1">
    <source>
        <dbReference type="Pfam" id="PF00078"/>
    </source>
</evidence>